<keyword evidence="2" id="KW-1185">Reference proteome</keyword>
<dbReference type="Proteomes" id="UP001163321">
    <property type="component" value="Chromosome 11"/>
</dbReference>
<evidence type="ECO:0000313" key="1">
    <source>
        <dbReference type="EMBL" id="KAI9919267.1"/>
    </source>
</evidence>
<evidence type="ECO:0000313" key="2">
    <source>
        <dbReference type="Proteomes" id="UP001163321"/>
    </source>
</evidence>
<accession>A0ACC0WKH1</accession>
<sequence>MNRVTEILKRCKEDRAVSRAKVDPQVSERNEFTRGLMDQWSENIPQIERKKKALACLKTTKEKIETVEQTVLNEVKSKERDKKNKKKKSIKCLVVLEGEDQVSDAKNGQEVRQCASKVSGRQLDRNVQAQDASKDDTSARKTRKSVRKVKKTAKLHYLNMLSRKVIMLGACMVGWILCSSNARKNRKTYKSTGFALL</sequence>
<comment type="caution">
    <text evidence="1">The sequence shown here is derived from an EMBL/GenBank/DDBJ whole genome shotgun (WGS) entry which is preliminary data.</text>
</comment>
<name>A0ACC0WKH1_9STRA</name>
<gene>
    <name evidence="1" type="ORF">PsorP6_017571</name>
</gene>
<dbReference type="EMBL" id="CM047590">
    <property type="protein sequence ID" value="KAI9919267.1"/>
    <property type="molecule type" value="Genomic_DNA"/>
</dbReference>
<organism evidence="1 2">
    <name type="scientific">Peronosclerospora sorghi</name>
    <dbReference type="NCBI Taxonomy" id="230839"/>
    <lineage>
        <taxon>Eukaryota</taxon>
        <taxon>Sar</taxon>
        <taxon>Stramenopiles</taxon>
        <taxon>Oomycota</taxon>
        <taxon>Peronosporomycetes</taxon>
        <taxon>Peronosporales</taxon>
        <taxon>Peronosporaceae</taxon>
        <taxon>Peronosclerospora</taxon>
    </lineage>
</organism>
<protein>
    <submittedName>
        <fullName evidence="1">Uncharacterized protein</fullName>
    </submittedName>
</protein>
<reference evidence="1 2" key="1">
    <citation type="journal article" date="2022" name="bioRxiv">
        <title>The genome of the oomycete Peronosclerospora sorghi, a cosmopolitan pathogen of maize and sorghum, is inflated with dispersed pseudogenes.</title>
        <authorList>
            <person name="Fletcher K."/>
            <person name="Martin F."/>
            <person name="Isakeit T."/>
            <person name="Cavanaugh K."/>
            <person name="Magill C."/>
            <person name="Michelmore R."/>
        </authorList>
    </citation>
    <scope>NUCLEOTIDE SEQUENCE [LARGE SCALE GENOMIC DNA]</scope>
    <source>
        <strain evidence="1">P6</strain>
    </source>
</reference>
<proteinExistence type="predicted"/>